<dbReference type="RefSeq" id="WP_184917817.1">
    <property type="nucleotide sequence ID" value="NZ_JACHMO010000001.1"/>
</dbReference>
<protein>
    <submittedName>
        <fullName evidence="7">ABC-2 type transport system permease protein</fullName>
    </submittedName>
</protein>
<evidence type="ECO:0000256" key="3">
    <source>
        <dbReference type="ARBA" id="ARBA00022989"/>
    </source>
</evidence>
<dbReference type="GO" id="GO:0016020">
    <property type="term" value="C:membrane"/>
    <property type="evidence" value="ECO:0007669"/>
    <property type="project" value="UniProtKB-SubCell"/>
</dbReference>
<dbReference type="Pfam" id="PF01061">
    <property type="entry name" value="ABC2_membrane"/>
    <property type="match status" value="1"/>
</dbReference>
<dbReference type="PANTHER" id="PTHR43229:SF2">
    <property type="entry name" value="NODULATION PROTEIN J"/>
    <property type="match status" value="1"/>
</dbReference>
<evidence type="ECO:0000256" key="2">
    <source>
        <dbReference type="ARBA" id="ARBA00022692"/>
    </source>
</evidence>
<keyword evidence="4 5" id="KW-0472">Membrane</keyword>
<evidence type="ECO:0000256" key="4">
    <source>
        <dbReference type="ARBA" id="ARBA00023136"/>
    </source>
</evidence>
<dbReference type="GO" id="GO:0140359">
    <property type="term" value="F:ABC-type transporter activity"/>
    <property type="evidence" value="ECO:0007669"/>
    <property type="project" value="InterPro"/>
</dbReference>
<feature type="transmembrane region" description="Helical" evidence="5">
    <location>
        <begin position="176"/>
        <end position="197"/>
    </location>
</feature>
<name>A0A7W9HG71_9PSEU</name>
<keyword evidence="8" id="KW-1185">Reference proteome</keyword>
<dbReference type="AlphaFoldDB" id="A0A7W9HG71"/>
<reference evidence="7 8" key="1">
    <citation type="submission" date="2020-08" db="EMBL/GenBank/DDBJ databases">
        <title>Sequencing the genomes of 1000 actinobacteria strains.</title>
        <authorList>
            <person name="Klenk H.-P."/>
        </authorList>
    </citation>
    <scope>NUCLEOTIDE SEQUENCE [LARGE SCALE GENOMIC DNA]</scope>
    <source>
        <strain evidence="7 8">DSM 45486</strain>
    </source>
</reference>
<comment type="subcellular location">
    <subcellularLocation>
        <location evidence="1">Membrane</location>
        <topology evidence="1">Multi-pass membrane protein</topology>
    </subcellularLocation>
</comment>
<proteinExistence type="predicted"/>
<feature type="transmembrane region" description="Helical" evidence="5">
    <location>
        <begin position="88"/>
        <end position="104"/>
    </location>
</feature>
<feature type="transmembrane region" description="Helical" evidence="5">
    <location>
        <begin position="59"/>
        <end position="82"/>
    </location>
</feature>
<feature type="domain" description="ABC-2 type transporter transmembrane" evidence="6">
    <location>
        <begin position="25"/>
        <end position="217"/>
    </location>
</feature>
<evidence type="ECO:0000259" key="6">
    <source>
        <dbReference type="Pfam" id="PF01061"/>
    </source>
</evidence>
<dbReference type="PANTHER" id="PTHR43229">
    <property type="entry name" value="NODULATION PROTEIN J"/>
    <property type="match status" value="1"/>
</dbReference>
<evidence type="ECO:0000313" key="8">
    <source>
        <dbReference type="Proteomes" id="UP000552097"/>
    </source>
</evidence>
<evidence type="ECO:0000313" key="7">
    <source>
        <dbReference type="EMBL" id="MBB5801679.1"/>
    </source>
</evidence>
<evidence type="ECO:0000256" key="5">
    <source>
        <dbReference type="SAM" id="Phobius"/>
    </source>
</evidence>
<dbReference type="Proteomes" id="UP000552097">
    <property type="component" value="Unassembled WGS sequence"/>
</dbReference>
<gene>
    <name evidence="7" type="ORF">F4560_001447</name>
</gene>
<sequence>MIRDNVRVLAAAFVSARADLKVIYTWRTWSFAWLSRILTQVAFYAVIGRLLGSAERTQYLLVGNAVFIAALVSLFVCASTAWERQAGTLPLLVAAPTSAFPLFVGRSAQWLLDGTLCASIALFVLSPLFGLPLPMPRALLALPLIALVSWSTYCFGLVLAAFVLRKVEVRNLVSGIGSLTLMLVCGVQVPTTFWPAPFPQVAEVLPLTHGLGAVRDLLAGAPAGVVAGGAALELCVATGWLVVAGFAFRHLAESGRRDGSIEFGD</sequence>
<dbReference type="InterPro" id="IPR013525">
    <property type="entry name" value="ABC2_TM"/>
</dbReference>
<keyword evidence="3 5" id="KW-1133">Transmembrane helix</keyword>
<dbReference type="InterPro" id="IPR051784">
    <property type="entry name" value="Nod_factor_ABC_transporter"/>
</dbReference>
<feature type="transmembrane region" description="Helical" evidence="5">
    <location>
        <begin position="28"/>
        <end position="47"/>
    </location>
</feature>
<comment type="caution">
    <text evidence="7">The sequence shown here is derived from an EMBL/GenBank/DDBJ whole genome shotgun (WGS) entry which is preliminary data.</text>
</comment>
<accession>A0A7W9HG71</accession>
<feature type="transmembrane region" description="Helical" evidence="5">
    <location>
        <begin position="111"/>
        <end position="133"/>
    </location>
</feature>
<feature type="transmembrane region" description="Helical" evidence="5">
    <location>
        <begin position="139"/>
        <end position="164"/>
    </location>
</feature>
<organism evidence="7 8">
    <name type="scientific">Saccharothrix ecbatanensis</name>
    <dbReference type="NCBI Taxonomy" id="1105145"/>
    <lineage>
        <taxon>Bacteria</taxon>
        <taxon>Bacillati</taxon>
        <taxon>Actinomycetota</taxon>
        <taxon>Actinomycetes</taxon>
        <taxon>Pseudonocardiales</taxon>
        <taxon>Pseudonocardiaceae</taxon>
        <taxon>Saccharothrix</taxon>
    </lineage>
</organism>
<keyword evidence="2 5" id="KW-0812">Transmembrane</keyword>
<dbReference type="EMBL" id="JACHMO010000001">
    <property type="protein sequence ID" value="MBB5801679.1"/>
    <property type="molecule type" value="Genomic_DNA"/>
</dbReference>
<evidence type="ECO:0000256" key="1">
    <source>
        <dbReference type="ARBA" id="ARBA00004141"/>
    </source>
</evidence>
<feature type="transmembrane region" description="Helical" evidence="5">
    <location>
        <begin position="217"/>
        <end position="248"/>
    </location>
</feature>